<name>A0A6A6QWE3_9PEZI</name>
<evidence type="ECO:0000313" key="4">
    <source>
        <dbReference type="Proteomes" id="UP000799750"/>
    </source>
</evidence>
<dbReference type="OrthoDB" id="5419608at2759"/>
<organism evidence="3 4">
    <name type="scientific">Lophium mytilinum</name>
    <dbReference type="NCBI Taxonomy" id="390894"/>
    <lineage>
        <taxon>Eukaryota</taxon>
        <taxon>Fungi</taxon>
        <taxon>Dikarya</taxon>
        <taxon>Ascomycota</taxon>
        <taxon>Pezizomycotina</taxon>
        <taxon>Dothideomycetes</taxon>
        <taxon>Pleosporomycetidae</taxon>
        <taxon>Mytilinidiales</taxon>
        <taxon>Mytilinidiaceae</taxon>
        <taxon>Lophium</taxon>
    </lineage>
</organism>
<feature type="signal peptide" evidence="2">
    <location>
        <begin position="1"/>
        <end position="17"/>
    </location>
</feature>
<evidence type="ECO:0000256" key="2">
    <source>
        <dbReference type="SAM" id="SignalP"/>
    </source>
</evidence>
<dbReference type="Proteomes" id="UP000799750">
    <property type="component" value="Unassembled WGS sequence"/>
</dbReference>
<evidence type="ECO:0000313" key="3">
    <source>
        <dbReference type="EMBL" id="KAF2496190.1"/>
    </source>
</evidence>
<proteinExistence type="predicted"/>
<keyword evidence="1" id="KW-1133">Transmembrane helix</keyword>
<evidence type="ECO:0000256" key="1">
    <source>
        <dbReference type="SAM" id="Phobius"/>
    </source>
</evidence>
<gene>
    <name evidence="3" type="ORF">BU16DRAFT_581588</name>
</gene>
<evidence type="ECO:0008006" key="5">
    <source>
        <dbReference type="Google" id="ProtNLM"/>
    </source>
</evidence>
<keyword evidence="2" id="KW-0732">Signal</keyword>
<keyword evidence="1" id="KW-0472">Membrane</keyword>
<reference evidence="3" key="1">
    <citation type="journal article" date="2020" name="Stud. Mycol.">
        <title>101 Dothideomycetes genomes: a test case for predicting lifestyles and emergence of pathogens.</title>
        <authorList>
            <person name="Haridas S."/>
            <person name="Albert R."/>
            <person name="Binder M."/>
            <person name="Bloem J."/>
            <person name="Labutti K."/>
            <person name="Salamov A."/>
            <person name="Andreopoulos B."/>
            <person name="Baker S."/>
            <person name="Barry K."/>
            <person name="Bills G."/>
            <person name="Bluhm B."/>
            <person name="Cannon C."/>
            <person name="Castanera R."/>
            <person name="Culley D."/>
            <person name="Daum C."/>
            <person name="Ezra D."/>
            <person name="Gonzalez J."/>
            <person name="Henrissat B."/>
            <person name="Kuo A."/>
            <person name="Liang C."/>
            <person name="Lipzen A."/>
            <person name="Lutzoni F."/>
            <person name="Magnuson J."/>
            <person name="Mondo S."/>
            <person name="Nolan M."/>
            <person name="Ohm R."/>
            <person name="Pangilinan J."/>
            <person name="Park H.-J."/>
            <person name="Ramirez L."/>
            <person name="Alfaro M."/>
            <person name="Sun H."/>
            <person name="Tritt A."/>
            <person name="Yoshinaga Y."/>
            <person name="Zwiers L.-H."/>
            <person name="Turgeon B."/>
            <person name="Goodwin S."/>
            <person name="Spatafora J."/>
            <person name="Crous P."/>
            <person name="Grigoriev I."/>
        </authorList>
    </citation>
    <scope>NUCLEOTIDE SEQUENCE</scope>
    <source>
        <strain evidence="3">CBS 269.34</strain>
    </source>
</reference>
<sequence length="212" mass="20498">MHFKTVALMALASVAIAAPNADLANRQASSITIDPTEASVLSVLLTALPSSLLQIAITNQNEVGSIIASSFSAGETPGWYSALPNDVKSYLPILYAEQTPTPSSSSVASASSTPAPSSSSSVLTVISTVVGTVSATISPSGNGTVVSTVHSPTLSATTAGSESSIASASGASGASGATAAASSTQTGGASYPTAVMGAGIAGALGFLGMLAM</sequence>
<dbReference type="EMBL" id="MU004188">
    <property type="protein sequence ID" value="KAF2496190.1"/>
    <property type="molecule type" value="Genomic_DNA"/>
</dbReference>
<feature type="transmembrane region" description="Helical" evidence="1">
    <location>
        <begin position="191"/>
        <end position="211"/>
    </location>
</feature>
<feature type="chain" id="PRO_5025436238" description="GPI anchored protein" evidence="2">
    <location>
        <begin position="18"/>
        <end position="212"/>
    </location>
</feature>
<keyword evidence="4" id="KW-1185">Reference proteome</keyword>
<accession>A0A6A6QWE3</accession>
<keyword evidence="1" id="KW-0812">Transmembrane</keyword>
<protein>
    <recommendedName>
        <fullName evidence="5">GPI anchored protein</fullName>
    </recommendedName>
</protein>
<dbReference type="AlphaFoldDB" id="A0A6A6QWE3"/>